<evidence type="ECO:0000259" key="3">
    <source>
        <dbReference type="PROSITE" id="PS51186"/>
    </source>
</evidence>
<evidence type="ECO:0000313" key="4">
    <source>
        <dbReference type="EMBL" id="AIE84657.1"/>
    </source>
</evidence>
<dbReference type="Pfam" id="PF24553">
    <property type="entry name" value="Rv0428c_C"/>
    <property type="match status" value="1"/>
</dbReference>
<dbReference type="OrthoDB" id="9805924at2"/>
<dbReference type="InterPro" id="IPR056935">
    <property type="entry name" value="Rv0428c-like_C"/>
</dbReference>
<evidence type="ECO:0000313" key="5">
    <source>
        <dbReference type="Proteomes" id="UP000027982"/>
    </source>
</evidence>
<dbReference type="KEGG" id="fgi:OP10G_1289"/>
<keyword evidence="5" id="KW-1185">Reference proteome</keyword>
<keyword evidence="1 4" id="KW-0808">Transferase</keyword>
<proteinExistence type="predicted"/>
<dbReference type="CDD" id="cd04301">
    <property type="entry name" value="NAT_SF"/>
    <property type="match status" value="1"/>
</dbReference>
<dbReference type="InterPro" id="IPR000182">
    <property type="entry name" value="GNAT_dom"/>
</dbReference>
<sequence length="262" mass="28664">MTLDQLIALDRQSTVALPCFREERVGDWILRFGGGMYGRANSVQPFGDPGMPLPDAVELCETSYFAAGLPSLFRLPHIGDWETLDQELLSRGYEINDDALVQVGPLGDYGADEVDLLEAPTAEWFAAFLIGSGRAIGREAAAERLLHLMPAPRRFATLRTEGRIVSLGIGTICEGTLWLFGIATVPEFRGRGYGREVCHALVGWAKAEGADRGALQVGSKNEPALRLYRNMGFTTVYDYHYRRRVSPRTAGLQTGLTNGAAV</sequence>
<dbReference type="eggNOG" id="COG0456">
    <property type="taxonomic scope" value="Bacteria"/>
</dbReference>
<dbReference type="PANTHER" id="PTHR43420:SF12">
    <property type="entry name" value="N-ACETYLTRANSFERASE DOMAIN-CONTAINING PROTEIN"/>
    <property type="match status" value="1"/>
</dbReference>
<keyword evidence="2" id="KW-0012">Acyltransferase</keyword>
<dbReference type="SUPFAM" id="SSF55729">
    <property type="entry name" value="Acyl-CoA N-acyltransferases (Nat)"/>
    <property type="match status" value="1"/>
</dbReference>
<evidence type="ECO:0000256" key="2">
    <source>
        <dbReference type="ARBA" id="ARBA00023315"/>
    </source>
</evidence>
<dbReference type="HOGENOM" id="CLU_048109_0_1_0"/>
<dbReference type="PANTHER" id="PTHR43420">
    <property type="entry name" value="ACETYLTRANSFERASE"/>
    <property type="match status" value="1"/>
</dbReference>
<dbReference type="EMBL" id="CP007139">
    <property type="protein sequence ID" value="AIE84657.1"/>
    <property type="molecule type" value="Genomic_DNA"/>
</dbReference>
<protein>
    <submittedName>
        <fullName evidence="4">GCN5-related N-acetyltransferase</fullName>
    </submittedName>
</protein>
<feature type="domain" description="N-acetyltransferase" evidence="3">
    <location>
        <begin position="114"/>
        <end position="259"/>
    </location>
</feature>
<organism evidence="4 5">
    <name type="scientific">Fimbriimonas ginsengisoli Gsoil 348</name>
    <dbReference type="NCBI Taxonomy" id="661478"/>
    <lineage>
        <taxon>Bacteria</taxon>
        <taxon>Bacillati</taxon>
        <taxon>Armatimonadota</taxon>
        <taxon>Fimbriimonadia</taxon>
        <taxon>Fimbriimonadales</taxon>
        <taxon>Fimbriimonadaceae</taxon>
        <taxon>Fimbriimonas</taxon>
    </lineage>
</organism>
<dbReference type="InterPro" id="IPR016181">
    <property type="entry name" value="Acyl_CoA_acyltransferase"/>
</dbReference>
<reference evidence="4 5" key="1">
    <citation type="journal article" date="2014" name="PLoS ONE">
        <title>The first complete genome sequence of the class fimbriimonadia in the phylum armatimonadetes.</title>
        <authorList>
            <person name="Hu Z.Y."/>
            <person name="Wang Y.Z."/>
            <person name="Im W.T."/>
            <person name="Wang S.Y."/>
            <person name="Zhao G.P."/>
            <person name="Zheng H.J."/>
            <person name="Quan Z.X."/>
        </authorList>
    </citation>
    <scope>NUCLEOTIDE SEQUENCE [LARGE SCALE GENOMIC DNA]</scope>
    <source>
        <strain evidence="4">Gsoil 348</strain>
    </source>
</reference>
<accession>A0A068NMP6</accession>
<dbReference type="RefSeq" id="WP_025226721.1">
    <property type="nucleotide sequence ID" value="NZ_CP007139.1"/>
</dbReference>
<dbReference type="Proteomes" id="UP000027982">
    <property type="component" value="Chromosome"/>
</dbReference>
<gene>
    <name evidence="4" type="ORF">OP10G_1289</name>
</gene>
<dbReference type="PROSITE" id="PS51186">
    <property type="entry name" value="GNAT"/>
    <property type="match status" value="1"/>
</dbReference>
<name>A0A068NMP6_FIMGI</name>
<dbReference type="GO" id="GO:0016747">
    <property type="term" value="F:acyltransferase activity, transferring groups other than amino-acyl groups"/>
    <property type="evidence" value="ECO:0007669"/>
    <property type="project" value="InterPro"/>
</dbReference>
<dbReference type="STRING" id="661478.OP10G_1289"/>
<evidence type="ECO:0000256" key="1">
    <source>
        <dbReference type="ARBA" id="ARBA00022679"/>
    </source>
</evidence>
<dbReference type="AlphaFoldDB" id="A0A068NMP6"/>
<dbReference type="InterPro" id="IPR050680">
    <property type="entry name" value="YpeA/RimI_acetyltransf"/>
</dbReference>
<dbReference type="Gene3D" id="3.40.630.30">
    <property type="match status" value="1"/>
</dbReference>